<accession>A0A0Q0PM96</accession>
<comment type="caution">
    <text evidence="2">The sequence shown here is derived from an EMBL/GenBank/DDBJ whole genome shotgun (WGS) entry which is preliminary data.</text>
</comment>
<organism evidence="2 3">
    <name type="scientific">Vibrio metoecus</name>
    <dbReference type="NCBI Taxonomy" id="1481663"/>
    <lineage>
        <taxon>Bacteria</taxon>
        <taxon>Pseudomonadati</taxon>
        <taxon>Pseudomonadota</taxon>
        <taxon>Gammaproteobacteria</taxon>
        <taxon>Vibrionales</taxon>
        <taxon>Vibrionaceae</taxon>
        <taxon>Vibrio</taxon>
    </lineage>
</organism>
<reference evidence="2 3" key="1">
    <citation type="journal article" date="2015" name="Genome Biol. Evol.">
        <title>The Dynamics of Genetic Interactions between Vibrio metoecus and Vibrio cholerae, Two Close Relatives Co-Occurring in the Environment.</title>
        <authorList>
            <person name="Orata F.D."/>
            <person name="Kirchberger P.C."/>
            <person name="Meheust R."/>
            <person name="Barlow E.J."/>
            <person name="Tarr C.L."/>
            <person name="Boucher Y."/>
        </authorList>
    </citation>
    <scope>NUCLEOTIDE SEQUENCE [LARGE SCALE GENOMIC DNA]</scope>
    <source>
        <strain evidence="2 3">YB5B04</strain>
    </source>
</reference>
<dbReference type="Gene3D" id="3.40.630.30">
    <property type="match status" value="1"/>
</dbReference>
<name>A0A0Q0PM96_VIBMT</name>
<dbReference type="EMBL" id="LBGP01000017">
    <property type="protein sequence ID" value="KQB00308.1"/>
    <property type="molecule type" value="Genomic_DNA"/>
</dbReference>
<dbReference type="OrthoDB" id="9801656at2"/>
<dbReference type="AlphaFoldDB" id="A0A0Q0PM96"/>
<sequence>MIETPRLLLRKFELSDIESIVELLRNPEFMVYSPTGAMSYEQAIIRFQELLDAYEIHGIGKFALVEKSTGELIGYSGLENFSYQGKNVVELGYRIRPQSRGNGYAVEASSAVLDYAKQIGYSSVLALTEPENGQSQHILKKLGFERCGKGVFENMSVDYFEKCI</sequence>
<evidence type="ECO:0000313" key="2">
    <source>
        <dbReference type="EMBL" id="KQB00308.1"/>
    </source>
</evidence>
<dbReference type="InterPro" id="IPR051531">
    <property type="entry name" value="N-acetyltransferase"/>
</dbReference>
<evidence type="ECO:0000313" key="3">
    <source>
        <dbReference type="Proteomes" id="UP000050491"/>
    </source>
</evidence>
<dbReference type="InterPro" id="IPR000182">
    <property type="entry name" value="GNAT_dom"/>
</dbReference>
<gene>
    <name evidence="2" type="ORF">XV92_11510</name>
</gene>
<dbReference type="PATRIC" id="fig|1481663.12.peg.1086"/>
<evidence type="ECO:0000259" key="1">
    <source>
        <dbReference type="PROSITE" id="PS51186"/>
    </source>
</evidence>
<dbReference type="PANTHER" id="PTHR43792">
    <property type="entry name" value="GNAT FAMILY, PUTATIVE (AFU_ORTHOLOGUE AFUA_3G00765)-RELATED-RELATED"/>
    <property type="match status" value="1"/>
</dbReference>
<proteinExistence type="predicted"/>
<protein>
    <submittedName>
        <fullName evidence="2">GNAT family acetyltransferase</fullName>
    </submittedName>
</protein>
<keyword evidence="2" id="KW-0808">Transferase</keyword>
<dbReference type="RefSeq" id="WP_055064866.1">
    <property type="nucleotide sequence ID" value="NZ_LBGP01000017.1"/>
</dbReference>
<feature type="domain" description="N-acetyltransferase" evidence="1">
    <location>
        <begin position="7"/>
        <end position="164"/>
    </location>
</feature>
<dbReference type="PROSITE" id="PS51186">
    <property type="entry name" value="GNAT"/>
    <property type="match status" value="1"/>
</dbReference>
<dbReference type="InterPro" id="IPR016181">
    <property type="entry name" value="Acyl_CoA_acyltransferase"/>
</dbReference>
<dbReference type="GO" id="GO:0016747">
    <property type="term" value="F:acyltransferase activity, transferring groups other than amino-acyl groups"/>
    <property type="evidence" value="ECO:0007669"/>
    <property type="project" value="InterPro"/>
</dbReference>
<dbReference type="Pfam" id="PF13302">
    <property type="entry name" value="Acetyltransf_3"/>
    <property type="match status" value="1"/>
</dbReference>
<dbReference type="SUPFAM" id="SSF55729">
    <property type="entry name" value="Acyl-CoA N-acyltransferases (Nat)"/>
    <property type="match status" value="1"/>
</dbReference>
<dbReference type="Proteomes" id="UP000050491">
    <property type="component" value="Unassembled WGS sequence"/>
</dbReference>
<dbReference type="PANTHER" id="PTHR43792:SF1">
    <property type="entry name" value="N-ACETYLTRANSFERASE DOMAIN-CONTAINING PROTEIN"/>
    <property type="match status" value="1"/>
</dbReference>